<organism evidence="1 2">
    <name type="scientific">Colletotrichum tamarilloi</name>
    <dbReference type="NCBI Taxonomy" id="1209934"/>
    <lineage>
        <taxon>Eukaryota</taxon>
        <taxon>Fungi</taxon>
        <taxon>Dikarya</taxon>
        <taxon>Ascomycota</taxon>
        <taxon>Pezizomycotina</taxon>
        <taxon>Sordariomycetes</taxon>
        <taxon>Hypocreomycetidae</taxon>
        <taxon>Glomerellales</taxon>
        <taxon>Glomerellaceae</taxon>
        <taxon>Colletotrichum</taxon>
        <taxon>Colletotrichum acutatum species complex</taxon>
    </lineage>
</organism>
<dbReference type="RefSeq" id="XP_060387145.1">
    <property type="nucleotide sequence ID" value="XM_060518512.1"/>
</dbReference>
<comment type="caution">
    <text evidence="1">The sequence shown here is derived from an EMBL/GenBank/DDBJ whole genome shotgun (WGS) entry which is preliminary data.</text>
</comment>
<evidence type="ECO:0000313" key="1">
    <source>
        <dbReference type="EMBL" id="KAK1508688.1"/>
    </source>
</evidence>
<protein>
    <submittedName>
        <fullName evidence="1">Uncharacterized protein</fullName>
    </submittedName>
</protein>
<keyword evidence="2" id="KW-1185">Reference proteome</keyword>
<dbReference type="EMBL" id="MLFU01000005">
    <property type="protein sequence ID" value="KAK1508688.1"/>
    <property type="molecule type" value="Genomic_DNA"/>
</dbReference>
<evidence type="ECO:0000313" key="2">
    <source>
        <dbReference type="Proteomes" id="UP001227543"/>
    </source>
</evidence>
<dbReference type="GeneID" id="85402750"/>
<dbReference type="Proteomes" id="UP001227543">
    <property type="component" value="Unassembled WGS sequence"/>
</dbReference>
<gene>
    <name evidence="1" type="ORF">CTAM01_02474</name>
</gene>
<accession>A0ABQ9RNZ3</accession>
<reference evidence="1 2" key="1">
    <citation type="submission" date="2016-10" db="EMBL/GenBank/DDBJ databases">
        <title>The genome sequence of Colletotrichum fioriniae PJ7.</title>
        <authorList>
            <person name="Baroncelli R."/>
        </authorList>
    </citation>
    <scope>NUCLEOTIDE SEQUENCE [LARGE SCALE GENOMIC DNA]</scope>
    <source>
        <strain evidence="1 2">Tom-12</strain>
    </source>
</reference>
<name>A0ABQ9RNZ3_9PEZI</name>
<sequence length="204" mass="23254">MPLLTVPRRAPCRLTTLVLRFKHIQSSPPDRLSTDDWSSLPDEYFMSKNNSMEYLLVSIIVTSSFLQRRRHPSFEKEADMGSMTSPRVSSNHHLLHSSHEMYPLPLSLLKRLALRRESKKRSSHSATSWTSIWLRPFALERMLSLGLAHLSHTSRSIHGPQQRGDGGMALGMKQRRWETGQCCHGLVHRRLTWRVSTAAGSTAS</sequence>
<proteinExistence type="predicted"/>